<dbReference type="RefSeq" id="WP_376841489.1">
    <property type="nucleotide sequence ID" value="NZ_JBHMAU010000119.1"/>
</dbReference>
<reference evidence="1 2" key="1">
    <citation type="submission" date="2024-09" db="EMBL/GenBank/DDBJ databases">
        <authorList>
            <person name="Sun Q."/>
            <person name="Mori K."/>
        </authorList>
    </citation>
    <scope>NUCLEOTIDE SEQUENCE [LARGE SCALE GENOMIC DNA]</scope>
    <source>
        <strain evidence="1 2">JCM 11683</strain>
    </source>
</reference>
<evidence type="ECO:0000313" key="2">
    <source>
        <dbReference type="Proteomes" id="UP001589707"/>
    </source>
</evidence>
<proteinExistence type="predicted"/>
<comment type="caution">
    <text evidence="1">The sequence shown here is derived from an EMBL/GenBank/DDBJ whole genome shotgun (WGS) entry which is preliminary data.</text>
</comment>
<organism evidence="1 2">
    <name type="scientific">Brevibacterium otitidis</name>
    <dbReference type="NCBI Taxonomy" id="53364"/>
    <lineage>
        <taxon>Bacteria</taxon>
        <taxon>Bacillati</taxon>
        <taxon>Actinomycetota</taxon>
        <taxon>Actinomycetes</taxon>
        <taxon>Micrococcales</taxon>
        <taxon>Brevibacteriaceae</taxon>
        <taxon>Brevibacterium</taxon>
    </lineage>
</organism>
<name>A0ABV5X523_9MICO</name>
<dbReference type="EMBL" id="JBHMAU010000119">
    <property type="protein sequence ID" value="MFB9777516.1"/>
    <property type="molecule type" value="Genomic_DNA"/>
</dbReference>
<gene>
    <name evidence="1" type="ORF">ACFFN1_14145</name>
</gene>
<evidence type="ECO:0000313" key="1">
    <source>
        <dbReference type="EMBL" id="MFB9777516.1"/>
    </source>
</evidence>
<accession>A0ABV5X523</accession>
<sequence length="202" mass="21991">MIEEGSGRNMVTRTLLRHCIFETRRRTSSAATLQIGCFNKRTAAIDAPRVNEALIDLDVLRIHDASLFARRRVLHENASDIYPNPFKQRSHPFCHAGEGVHLAGSPPLACDGPTHRLSVHLEPAAQLHERPTSFVQSGGFLGLHRVQTCAANGDTAACQMGCRGQAVDVELLGQPTQRRAGLVGSDQLVDFGVGQKSLSHLK</sequence>
<dbReference type="Proteomes" id="UP001589707">
    <property type="component" value="Unassembled WGS sequence"/>
</dbReference>
<keyword evidence="2" id="KW-1185">Reference proteome</keyword>
<protein>
    <submittedName>
        <fullName evidence="1">Uncharacterized protein</fullName>
    </submittedName>
</protein>